<evidence type="ECO:0008006" key="11">
    <source>
        <dbReference type="Google" id="ProtNLM"/>
    </source>
</evidence>
<dbReference type="EnsemblMetazoa" id="XM_029489601.1">
    <property type="protein sequence ID" value="XP_029345461.1"/>
    <property type="gene ID" value="LOC115034078"/>
</dbReference>
<dbReference type="GO" id="GO:0005886">
    <property type="term" value="C:plasma membrane"/>
    <property type="evidence" value="ECO:0007669"/>
    <property type="project" value="UniProtKB-SubCell"/>
</dbReference>
<sequence length="406" mass="45847">MPTVIATTGGTYVGQDGTFATVLAAKMNATPVYISEPSANGKIHYGYRRRAGRAYGTFAGVIGGQADVSVNGHFLKDYNCYLAELTRHITSDKVCLLAPKAGVIPPMMTVLMSFQREVWMMTAITCVLVTAIYFAAAALDTHRPGPTGSDLGLEIYRMFIGAPTNRVFALSCRRILTSFCLFFTLVILNAFQGSLVTFLNTPMHYPDVNTFTDLKQSDLPIRTSSISFKEILTGDPNLKSLAYRVEKWEKEVDIHNSDGKFAGFERVNVFNLEHFKDVLFIANRNNTRVLHTMNECLISYFISYVVHRNSPYKRRINILLSWIDQAGLVLKWNGDVSKYIFNKYKPINPKDYDTSKVFSVRDLEIAFIVLSFGIILSITVFIIEMMIKYKAQKMHTPHPPHFPFLH</sequence>
<evidence type="ECO:0000256" key="2">
    <source>
        <dbReference type="ARBA" id="ARBA00022475"/>
    </source>
</evidence>
<name>A0A8R2NSG7_ACYPI</name>
<keyword evidence="6" id="KW-0675">Receptor</keyword>
<dbReference type="KEGG" id="api:115034078"/>
<evidence type="ECO:0000256" key="4">
    <source>
        <dbReference type="ARBA" id="ARBA00022989"/>
    </source>
</evidence>
<dbReference type="OrthoDB" id="8195814at2759"/>
<keyword evidence="3 8" id="KW-0812">Transmembrane</keyword>
<feature type="transmembrane region" description="Helical" evidence="8">
    <location>
        <begin position="365"/>
        <end position="387"/>
    </location>
</feature>
<keyword evidence="2" id="KW-1003">Cell membrane</keyword>
<protein>
    <recommendedName>
        <fullName evidence="11">Ionotropic glutamate receptor C-terminal domain-containing protein</fullName>
    </recommendedName>
</protein>
<reference evidence="9" key="2">
    <citation type="submission" date="2022-06" db="UniProtKB">
        <authorList>
            <consortium name="EnsemblMetazoa"/>
        </authorList>
    </citation>
    <scope>IDENTIFICATION</scope>
</reference>
<dbReference type="SUPFAM" id="SSF53850">
    <property type="entry name" value="Periplasmic binding protein-like II"/>
    <property type="match status" value="1"/>
</dbReference>
<evidence type="ECO:0000256" key="8">
    <source>
        <dbReference type="SAM" id="Phobius"/>
    </source>
</evidence>
<dbReference type="AlphaFoldDB" id="A0A8R2NSG7"/>
<dbReference type="Proteomes" id="UP000007819">
    <property type="component" value="Chromosome A2"/>
</dbReference>
<comment type="subcellular location">
    <subcellularLocation>
        <location evidence="1">Cell membrane</location>
        <topology evidence="1">Multi-pass membrane protein</topology>
    </subcellularLocation>
</comment>
<dbReference type="RefSeq" id="XP_029345461.1">
    <property type="nucleotide sequence ID" value="XM_029489601.1"/>
</dbReference>
<dbReference type="PANTHER" id="PTHR42643">
    <property type="entry name" value="IONOTROPIC RECEPTOR 20A-RELATED"/>
    <property type="match status" value="1"/>
</dbReference>
<dbReference type="GeneID" id="115034078"/>
<evidence type="ECO:0000313" key="9">
    <source>
        <dbReference type="EnsemblMetazoa" id="XP_029345461.1"/>
    </source>
</evidence>
<keyword evidence="5 8" id="KW-0472">Membrane</keyword>
<feature type="transmembrane region" description="Helical" evidence="8">
    <location>
        <begin position="118"/>
        <end position="139"/>
    </location>
</feature>
<proteinExistence type="predicted"/>
<dbReference type="Gene3D" id="1.10.287.70">
    <property type="match status" value="1"/>
</dbReference>
<feature type="transmembrane region" description="Helical" evidence="8">
    <location>
        <begin position="175"/>
        <end position="199"/>
    </location>
</feature>
<keyword evidence="7" id="KW-0325">Glycoprotein</keyword>
<dbReference type="PANTHER" id="PTHR42643:SF38">
    <property type="entry name" value="IONOTROPIC RECEPTOR 100A"/>
    <property type="match status" value="1"/>
</dbReference>
<evidence type="ECO:0000256" key="7">
    <source>
        <dbReference type="ARBA" id="ARBA00023180"/>
    </source>
</evidence>
<reference evidence="10" key="1">
    <citation type="submission" date="2010-06" db="EMBL/GenBank/DDBJ databases">
        <authorList>
            <person name="Jiang H."/>
            <person name="Abraham K."/>
            <person name="Ali S."/>
            <person name="Alsbrooks S.L."/>
            <person name="Anim B.N."/>
            <person name="Anosike U.S."/>
            <person name="Attaway T."/>
            <person name="Bandaranaike D.P."/>
            <person name="Battles P.K."/>
            <person name="Bell S.N."/>
            <person name="Bell A.V."/>
            <person name="Beltran B."/>
            <person name="Bickham C."/>
            <person name="Bustamante Y."/>
            <person name="Caleb T."/>
            <person name="Canada A."/>
            <person name="Cardenas V."/>
            <person name="Carter K."/>
            <person name="Chacko J."/>
            <person name="Chandrabose M.N."/>
            <person name="Chavez D."/>
            <person name="Chavez A."/>
            <person name="Chen L."/>
            <person name="Chu H.-S."/>
            <person name="Claassen K.J."/>
            <person name="Cockrell R."/>
            <person name="Collins M."/>
            <person name="Cooper J.A."/>
            <person name="Cree A."/>
            <person name="Curry S.M."/>
            <person name="Da Y."/>
            <person name="Dao M.D."/>
            <person name="Das B."/>
            <person name="Davila M.-L."/>
            <person name="Davy-Carroll L."/>
            <person name="Denson S."/>
            <person name="Dinh H."/>
            <person name="Ebong V.E."/>
            <person name="Edwards J.R."/>
            <person name="Egan A."/>
            <person name="El-Daye J."/>
            <person name="Escobedo L."/>
            <person name="Fernandez S."/>
            <person name="Fernando P.R."/>
            <person name="Flagg N."/>
            <person name="Forbes L.D."/>
            <person name="Fowler R.G."/>
            <person name="Fu Q."/>
            <person name="Gabisi R.A."/>
            <person name="Ganer J."/>
            <person name="Garbino Pronczuk A."/>
            <person name="Garcia R.M."/>
            <person name="Garner T."/>
            <person name="Garrett T.E."/>
            <person name="Gonzalez D.A."/>
            <person name="Hamid H."/>
            <person name="Hawkins E.S."/>
            <person name="Hirani K."/>
            <person name="Hogues M.E."/>
            <person name="Hollins B."/>
            <person name="Hsiao C.-H."/>
            <person name="Jabil R."/>
            <person name="James M.L."/>
            <person name="Jhangiani S.N."/>
            <person name="Johnson B."/>
            <person name="Johnson Q."/>
            <person name="Joshi V."/>
            <person name="Kalu J.B."/>
            <person name="Kam C."/>
            <person name="Kashfia A."/>
            <person name="Keebler J."/>
            <person name="Kisamo H."/>
            <person name="Kovar C.L."/>
            <person name="Lago L.A."/>
            <person name="Lai C.-Y."/>
            <person name="Laidlaw J."/>
            <person name="Lara F."/>
            <person name="Le T.-K."/>
            <person name="Lee S.L."/>
            <person name="Legall F.H."/>
            <person name="Lemon S.J."/>
            <person name="Lewis L.R."/>
            <person name="Li B."/>
            <person name="Liu Y."/>
            <person name="Liu Y.-S."/>
            <person name="Lopez J."/>
            <person name="Lozado R.J."/>
            <person name="Lu J."/>
            <person name="Madu R.C."/>
            <person name="Maheshwari M."/>
            <person name="Maheshwari R."/>
            <person name="Malloy K."/>
            <person name="Martinez E."/>
            <person name="Mathew T."/>
            <person name="Mercado I.C."/>
            <person name="Mercado C."/>
            <person name="Meyer B."/>
            <person name="Montgomery K."/>
            <person name="Morgan M.B."/>
            <person name="Munidasa M."/>
            <person name="Nazareth L.V."/>
            <person name="Nelson J."/>
            <person name="Ng B.M."/>
            <person name="Nguyen N.B."/>
            <person name="Nguyen P.Q."/>
            <person name="Nguyen T."/>
            <person name="Obregon M."/>
            <person name="Okwuonu G.O."/>
            <person name="Onwere C.G."/>
            <person name="Orozco G."/>
            <person name="Parra A."/>
            <person name="Patel S."/>
            <person name="Patil S."/>
            <person name="Perez A."/>
            <person name="Perez Y."/>
            <person name="Pham C."/>
            <person name="Primus E.L."/>
            <person name="Pu L.-L."/>
            <person name="Puazo M."/>
            <person name="Qin X."/>
            <person name="Quiroz J.B."/>
            <person name="Reese J."/>
            <person name="Richards S."/>
            <person name="Rives C.M."/>
            <person name="Robberts R."/>
            <person name="Ruiz S.J."/>
            <person name="Ruiz M.J."/>
            <person name="Santibanez J."/>
            <person name="Schneider B.W."/>
            <person name="Sisson I."/>
            <person name="Smith M."/>
            <person name="Sodergren E."/>
            <person name="Song X.-Z."/>
            <person name="Song B.B."/>
            <person name="Summersgill H."/>
            <person name="Thelus R."/>
            <person name="Thornton R.D."/>
            <person name="Trejos Z.Y."/>
            <person name="Usmani K."/>
            <person name="Vattathil S."/>
            <person name="Villasana D."/>
            <person name="Walker D.L."/>
            <person name="Wang S."/>
            <person name="Wang K."/>
            <person name="White C.S."/>
            <person name="Williams A.C."/>
            <person name="Williamson J."/>
            <person name="Wilson K."/>
            <person name="Woghiren I.O."/>
            <person name="Woodworth J.R."/>
            <person name="Worley K.C."/>
            <person name="Wright R.A."/>
            <person name="Wu W."/>
            <person name="Young L."/>
            <person name="Zhang L."/>
            <person name="Zhang J."/>
            <person name="Zhu Y."/>
            <person name="Muzny D.M."/>
            <person name="Weinstock G."/>
            <person name="Gibbs R.A."/>
        </authorList>
    </citation>
    <scope>NUCLEOTIDE SEQUENCE [LARGE SCALE GENOMIC DNA]</scope>
    <source>
        <strain evidence="10">LSR1</strain>
    </source>
</reference>
<evidence type="ECO:0000256" key="1">
    <source>
        <dbReference type="ARBA" id="ARBA00004651"/>
    </source>
</evidence>
<dbReference type="InterPro" id="IPR052192">
    <property type="entry name" value="Insect_Ionotropic_Sensory_Rcpt"/>
</dbReference>
<evidence type="ECO:0000256" key="5">
    <source>
        <dbReference type="ARBA" id="ARBA00023136"/>
    </source>
</evidence>
<keyword evidence="4 8" id="KW-1133">Transmembrane helix</keyword>
<evidence type="ECO:0000313" key="10">
    <source>
        <dbReference type="Proteomes" id="UP000007819"/>
    </source>
</evidence>
<evidence type="ECO:0000256" key="6">
    <source>
        <dbReference type="ARBA" id="ARBA00023170"/>
    </source>
</evidence>
<evidence type="ECO:0000256" key="3">
    <source>
        <dbReference type="ARBA" id="ARBA00022692"/>
    </source>
</evidence>
<organism evidence="9 10">
    <name type="scientific">Acyrthosiphon pisum</name>
    <name type="common">Pea aphid</name>
    <dbReference type="NCBI Taxonomy" id="7029"/>
    <lineage>
        <taxon>Eukaryota</taxon>
        <taxon>Metazoa</taxon>
        <taxon>Ecdysozoa</taxon>
        <taxon>Arthropoda</taxon>
        <taxon>Hexapoda</taxon>
        <taxon>Insecta</taxon>
        <taxon>Pterygota</taxon>
        <taxon>Neoptera</taxon>
        <taxon>Paraneoptera</taxon>
        <taxon>Hemiptera</taxon>
        <taxon>Sternorrhyncha</taxon>
        <taxon>Aphidomorpha</taxon>
        <taxon>Aphidoidea</taxon>
        <taxon>Aphididae</taxon>
        <taxon>Macrosiphini</taxon>
        <taxon>Acyrthosiphon</taxon>
    </lineage>
</organism>
<accession>A0A8R2NSG7</accession>
<keyword evidence="10" id="KW-1185">Reference proteome</keyword>